<dbReference type="PROSITE" id="PS50865">
    <property type="entry name" value="ZF_MYND_2"/>
    <property type="match status" value="1"/>
</dbReference>
<reference evidence="6 7" key="1">
    <citation type="journal article" date="2014" name="Nat. Commun.">
        <title>Klebsormidium flaccidum genome reveals primary factors for plant terrestrial adaptation.</title>
        <authorList>
            <person name="Hori K."/>
            <person name="Maruyama F."/>
            <person name="Fujisawa T."/>
            <person name="Togashi T."/>
            <person name="Yamamoto N."/>
            <person name="Seo M."/>
            <person name="Sato S."/>
            <person name="Yamada T."/>
            <person name="Mori H."/>
            <person name="Tajima N."/>
            <person name="Moriyama T."/>
            <person name="Ikeuchi M."/>
            <person name="Watanabe M."/>
            <person name="Wada H."/>
            <person name="Kobayashi K."/>
            <person name="Saito M."/>
            <person name="Masuda T."/>
            <person name="Sasaki-Sekimoto Y."/>
            <person name="Mashiguchi K."/>
            <person name="Awai K."/>
            <person name="Shimojima M."/>
            <person name="Masuda S."/>
            <person name="Iwai M."/>
            <person name="Nobusawa T."/>
            <person name="Narise T."/>
            <person name="Kondo S."/>
            <person name="Saito H."/>
            <person name="Sato R."/>
            <person name="Murakawa M."/>
            <person name="Ihara Y."/>
            <person name="Oshima-Yamada Y."/>
            <person name="Ohtaka K."/>
            <person name="Satoh M."/>
            <person name="Sonobe K."/>
            <person name="Ishii M."/>
            <person name="Ohtani R."/>
            <person name="Kanamori-Sato M."/>
            <person name="Honoki R."/>
            <person name="Miyazaki D."/>
            <person name="Mochizuki H."/>
            <person name="Umetsu J."/>
            <person name="Higashi K."/>
            <person name="Shibata D."/>
            <person name="Kamiya Y."/>
            <person name="Sato N."/>
            <person name="Nakamura Y."/>
            <person name="Tabata S."/>
            <person name="Ida S."/>
            <person name="Kurokawa K."/>
            <person name="Ohta H."/>
        </authorList>
    </citation>
    <scope>NUCLEOTIDE SEQUENCE [LARGE SCALE GENOMIC DNA]</scope>
    <source>
        <strain evidence="6 7">NIES-2285</strain>
    </source>
</reference>
<organism evidence="6 7">
    <name type="scientific">Klebsormidium nitens</name>
    <name type="common">Green alga</name>
    <name type="synonym">Ulothrix nitens</name>
    <dbReference type="NCBI Taxonomy" id="105231"/>
    <lineage>
        <taxon>Eukaryota</taxon>
        <taxon>Viridiplantae</taxon>
        <taxon>Streptophyta</taxon>
        <taxon>Klebsormidiophyceae</taxon>
        <taxon>Klebsormidiales</taxon>
        <taxon>Klebsormidiaceae</taxon>
        <taxon>Klebsormidium</taxon>
    </lineage>
</organism>
<evidence type="ECO:0000256" key="2">
    <source>
        <dbReference type="ARBA" id="ARBA00022771"/>
    </source>
</evidence>
<dbReference type="AlphaFoldDB" id="A0A1Y1HX02"/>
<evidence type="ECO:0000313" key="6">
    <source>
        <dbReference type="EMBL" id="GAQ81036.1"/>
    </source>
</evidence>
<proteinExistence type="predicted"/>
<keyword evidence="7" id="KW-1185">Reference proteome</keyword>
<dbReference type="EMBL" id="DF237018">
    <property type="protein sequence ID" value="GAQ81036.1"/>
    <property type="molecule type" value="Genomic_DNA"/>
</dbReference>
<keyword evidence="2 4" id="KW-0863">Zinc-finger</keyword>
<dbReference type="Gene3D" id="6.10.140.2220">
    <property type="match status" value="1"/>
</dbReference>
<evidence type="ECO:0000256" key="3">
    <source>
        <dbReference type="ARBA" id="ARBA00022833"/>
    </source>
</evidence>
<protein>
    <recommendedName>
        <fullName evidence="5">MYND-type domain-containing protein</fullName>
    </recommendedName>
</protein>
<sequence>MHLLQDLGAQLKLHPQGRVLEPTAHGQANKDYYTTQLVAVANCPGFMLDLRPMLYLYLSIFHALFRPFLLSGGPGQCTPAQDQELQKYLAANPTAMARRRQICNILAPAKPPLKVRQNSQPSSPRPEPASAKSATASAYVYKPIENPLGFVPGTASYWYGDDAKSRRKCSHSSCSEMESASRRFKVCSGCKLAIYCSQDCQKAAWKGHKSRCRTVNKGGGSK</sequence>
<keyword evidence="3" id="KW-0862">Zinc</keyword>
<dbReference type="GO" id="GO:0008270">
    <property type="term" value="F:zinc ion binding"/>
    <property type="evidence" value="ECO:0007669"/>
    <property type="project" value="UniProtKB-KW"/>
</dbReference>
<gene>
    <name evidence="6" type="ORF">KFL_000690160</name>
</gene>
<evidence type="ECO:0000256" key="1">
    <source>
        <dbReference type="ARBA" id="ARBA00022723"/>
    </source>
</evidence>
<feature type="domain" description="MYND-type" evidence="5">
    <location>
        <begin position="171"/>
        <end position="212"/>
    </location>
</feature>
<dbReference type="Proteomes" id="UP000054558">
    <property type="component" value="Unassembled WGS sequence"/>
</dbReference>
<keyword evidence="1" id="KW-0479">Metal-binding</keyword>
<dbReference type="Pfam" id="PF01753">
    <property type="entry name" value="zf-MYND"/>
    <property type="match status" value="1"/>
</dbReference>
<accession>A0A1Y1HX02</accession>
<evidence type="ECO:0000256" key="4">
    <source>
        <dbReference type="PROSITE-ProRule" id="PRU00134"/>
    </source>
</evidence>
<evidence type="ECO:0000313" key="7">
    <source>
        <dbReference type="Proteomes" id="UP000054558"/>
    </source>
</evidence>
<name>A0A1Y1HX02_KLENI</name>
<dbReference type="InterPro" id="IPR002893">
    <property type="entry name" value="Znf_MYND"/>
</dbReference>
<dbReference type="SUPFAM" id="SSF144232">
    <property type="entry name" value="HIT/MYND zinc finger-like"/>
    <property type="match status" value="1"/>
</dbReference>
<evidence type="ECO:0000259" key="5">
    <source>
        <dbReference type="PROSITE" id="PS50865"/>
    </source>
</evidence>